<evidence type="ECO:0000313" key="2">
    <source>
        <dbReference type="Proteomes" id="UP000753961"/>
    </source>
</evidence>
<sequence length="368" mass="43475">MYNRRKFIKDMAVAGSMTTTSSLVSPLFRNQRSVYPDKIWACLLHLSFNMWEEYIAPQRPFRGYRPDLQFSEPLWNKALNEMTEQGLNMVVIDLGDGVKYDSYPEIAVNNAWSVDKLRAELDKARKLGLEPIPKLNFSAGHDTWMGVYSRMVSTEPYYEFCSNLIKEVSELFDQPRFFHLGMDEETYSHQRYQKHIVVRQGEAWWKDFYFLVEEVEKNNSRAWIWPDYFLWNEPEVFFKRMPKSVVQSNWYYGHDFATKEEVAATDQQEFYDKSSKGKKYKRFSDAYLDLDRHGYDQIPTGSFHTDNASNIGQTVEFGQKFLSDDRLLGFLQTIWKPTIEDSDRHSDMGYEERILKGIDLMGKAKKYD</sequence>
<dbReference type="RefSeq" id="WP_222580739.1">
    <property type="nucleotide sequence ID" value="NZ_JAHVHU010000012.1"/>
</dbReference>
<gene>
    <name evidence="1" type="ORF">KUV50_13690</name>
</gene>
<name>A0A953HVV7_9BACT</name>
<dbReference type="Proteomes" id="UP000753961">
    <property type="component" value="Unassembled WGS sequence"/>
</dbReference>
<comment type="caution">
    <text evidence="1">The sequence shown here is derived from an EMBL/GenBank/DDBJ whole genome shotgun (WGS) entry which is preliminary data.</text>
</comment>
<organism evidence="1 2">
    <name type="scientific">Membranihabitans marinus</name>
    <dbReference type="NCBI Taxonomy" id="1227546"/>
    <lineage>
        <taxon>Bacteria</taxon>
        <taxon>Pseudomonadati</taxon>
        <taxon>Bacteroidota</taxon>
        <taxon>Saprospiria</taxon>
        <taxon>Saprospirales</taxon>
        <taxon>Saprospiraceae</taxon>
        <taxon>Membranihabitans</taxon>
    </lineage>
</organism>
<proteinExistence type="predicted"/>
<reference evidence="1" key="1">
    <citation type="submission" date="2021-06" db="EMBL/GenBank/DDBJ databases">
        <title>44 bacteria genomes isolated from Dapeng, Shenzhen.</title>
        <authorList>
            <person name="Zheng W."/>
            <person name="Yu S."/>
            <person name="Huang Y."/>
        </authorList>
    </citation>
    <scope>NUCLEOTIDE SEQUENCE</scope>
    <source>
        <strain evidence="1">DP5N28-2</strain>
    </source>
</reference>
<protein>
    <submittedName>
        <fullName evidence="1">Family 20 glycosylhydrolase</fullName>
    </submittedName>
</protein>
<evidence type="ECO:0000313" key="1">
    <source>
        <dbReference type="EMBL" id="MBY5959200.1"/>
    </source>
</evidence>
<dbReference type="InterPro" id="IPR017853">
    <property type="entry name" value="GH"/>
</dbReference>
<dbReference type="AlphaFoldDB" id="A0A953HVV7"/>
<dbReference type="EMBL" id="JAHVHU010000012">
    <property type="protein sequence ID" value="MBY5959200.1"/>
    <property type="molecule type" value="Genomic_DNA"/>
</dbReference>
<accession>A0A953HVV7</accession>
<dbReference type="SUPFAM" id="SSF51445">
    <property type="entry name" value="(Trans)glycosidases"/>
    <property type="match status" value="1"/>
</dbReference>
<keyword evidence="2" id="KW-1185">Reference proteome</keyword>
<dbReference type="Gene3D" id="3.20.20.80">
    <property type="entry name" value="Glycosidases"/>
    <property type="match status" value="1"/>
</dbReference>